<reference evidence="3" key="4">
    <citation type="journal article" date="2015" name="G3 (Bethesda)">
        <title>Genome sequences of three phytopathogenic species of the Magnaporthaceae family of fungi.</title>
        <authorList>
            <person name="Okagaki L.H."/>
            <person name="Nunes C.C."/>
            <person name="Sailsbery J."/>
            <person name="Clay B."/>
            <person name="Brown D."/>
            <person name="John T."/>
            <person name="Oh Y."/>
            <person name="Young N."/>
            <person name="Fitzgerald M."/>
            <person name="Haas B.J."/>
            <person name="Zeng Q."/>
            <person name="Young S."/>
            <person name="Adiconis X."/>
            <person name="Fan L."/>
            <person name="Levin J.Z."/>
            <person name="Mitchell T.K."/>
            <person name="Okubara P.A."/>
            <person name="Farman M.L."/>
            <person name="Kohn L.M."/>
            <person name="Birren B."/>
            <person name="Ma L.-J."/>
            <person name="Dean R.A."/>
        </authorList>
    </citation>
    <scope>NUCLEOTIDE SEQUENCE</scope>
    <source>
        <strain evidence="3">R3-111a-1</strain>
    </source>
</reference>
<organism evidence="2">
    <name type="scientific">Gaeumannomyces tritici (strain R3-111a-1)</name>
    <name type="common">Wheat and barley take-all root rot fungus</name>
    <name type="synonym">Gaeumannomyces graminis var. tritici</name>
    <dbReference type="NCBI Taxonomy" id="644352"/>
    <lineage>
        <taxon>Eukaryota</taxon>
        <taxon>Fungi</taxon>
        <taxon>Dikarya</taxon>
        <taxon>Ascomycota</taxon>
        <taxon>Pezizomycotina</taxon>
        <taxon>Sordariomycetes</taxon>
        <taxon>Sordariomycetidae</taxon>
        <taxon>Magnaporthales</taxon>
        <taxon>Magnaporthaceae</taxon>
        <taxon>Gaeumannomyces</taxon>
    </lineage>
</organism>
<evidence type="ECO:0000256" key="1">
    <source>
        <dbReference type="SAM" id="MobiDB-lite"/>
    </source>
</evidence>
<dbReference type="VEuPathDB" id="FungiDB:GGTG_10321"/>
<dbReference type="HOGENOM" id="CLU_1042231_0_0_1"/>
<reference evidence="4" key="1">
    <citation type="submission" date="2010-07" db="EMBL/GenBank/DDBJ databases">
        <title>The genome sequence of Gaeumannomyces graminis var. tritici strain R3-111a-1.</title>
        <authorList>
            <consortium name="The Broad Institute Genome Sequencing Platform"/>
            <person name="Ma L.-J."/>
            <person name="Dead R."/>
            <person name="Young S."/>
            <person name="Zeng Q."/>
            <person name="Koehrsen M."/>
            <person name="Alvarado L."/>
            <person name="Berlin A."/>
            <person name="Chapman S.B."/>
            <person name="Chen Z."/>
            <person name="Freedman E."/>
            <person name="Gellesch M."/>
            <person name="Goldberg J."/>
            <person name="Griggs A."/>
            <person name="Gujja S."/>
            <person name="Heilman E.R."/>
            <person name="Heiman D."/>
            <person name="Hepburn T."/>
            <person name="Howarth C."/>
            <person name="Jen D."/>
            <person name="Larson L."/>
            <person name="Mehta T."/>
            <person name="Neiman D."/>
            <person name="Pearson M."/>
            <person name="Roberts A."/>
            <person name="Saif S."/>
            <person name="Shea T."/>
            <person name="Shenoy N."/>
            <person name="Sisk P."/>
            <person name="Stolte C."/>
            <person name="Sykes S."/>
            <person name="Walk T."/>
            <person name="White J."/>
            <person name="Yandava C."/>
            <person name="Haas B."/>
            <person name="Nusbaum C."/>
            <person name="Birren B."/>
        </authorList>
    </citation>
    <scope>NUCLEOTIDE SEQUENCE [LARGE SCALE GENOMIC DNA]</scope>
    <source>
        <strain evidence="4">R3-111a-1</strain>
    </source>
</reference>
<dbReference type="EnsemblFungi" id="EJT73483">
    <property type="protein sequence ID" value="EJT73483"/>
    <property type="gene ID" value="GGTG_10321"/>
</dbReference>
<keyword evidence="4" id="KW-1185">Reference proteome</keyword>
<gene>
    <name evidence="3" type="primary">20350779</name>
    <name evidence="2" type="ORF">GGTG_10321</name>
</gene>
<feature type="compositionally biased region" description="Low complexity" evidence="1">
    <location>
        <begin position="252"/>
        <end position="267"/>
    </location>
</feature>
<accession>J3P9Z7</accession>
<feature type="compositionally biased region" description="Pro residues" evidence="1">
    <location>
        <begin position="185"/>
        <end position="227"/>
    </location>
</feature>
<dbReference type="EMBL" id="GL385399">
    <property type="protein sequence ID" value="EJT73483.1"/>
    <property type="molecule type" value="Genomic_DNA"/>
</dbReference>
<feature type="compositionally biased region" description="Low complexity" evidence="1">
    <location>
        <begin position="229"/>
        <end position="242"/>
    </location>
</feature>
<feature type="compositionally biased region" description="Pro residues" evidence="1">
    <location>
        <begin position="156"/>
        <end position="177"/>
    </location>
</feature>
<proteinExistence type="predicted"/>
<reference evidence="2" key="2">
    <citation type="submission" date="2010-07" db="EMBL/GenBank/DDBJ databases">
        <authorList>
            <consortium name="The Broad Institute Genome Sequencing Platform"/>
            <consortium name="Broad Institute Genome Sequencing Center for Infectious Disease"/>
            <person name="Ma L.-J."/>
            <person name="Dead R."/>
            <person name="Young S."/>
            <person name="Zeng Q."/>
            <person name="Koehrsen M."/>
            <person name="Alvarado L."/>
            <person name="Berlin A."/>
            <person name="Chapman S.B."/>
            <person name="Chen Z."/>
            <person name="Freedman E."/>
            <person name="Gellesch M."/>
            <person name="Goldberg J."/>
            <person name="Griggs A."/>
            <person name="Gujja S."/>
            <person name="Heilman E.R."/>
            <person name="Heiman D."/>
            <person name="Hepburn T."/>
            <person name="Howarth C."/>
            <person name="Jen D."/>
            <person name="Larson L."/>
            <person name="Mehta T."/>
            <person name="Neiman D."/>
            <person name="Pearson M."/>
            <person name="Roberts A."/>
            <person name="Saif S."/>
            <person name="Shea T."/>
            <person name="Shenoy N."/>
            <person name="Sisk P."/>
            <person name="Stolte C."/>
            <person name="Sykes S."/>
            <person name="Walk T."/>
            <person name="White J."/>
            <person name="Yandava C."/>
            <person name="Haas B."/>
            <person name="Nusbaum C."/>
            <person name="Birren B."/>
        </authorList>
    </citation>
    <scope>NUCLEOTIDE SEQUENCE</scope>
    <source>
        <strain evidence="2">R3-111a-1</strain>
    </source>
</reference>
<reference evidence="3" key="5">
    <citation type="submission" date="2018-04" db="UniProtKB">
        <authorList>
            <consortium name="EnsemblFungi"/>
        </authorList>
    </citation>
    <scope>IDENTIFICATION</scope>
    <source>
        <strain evidence="3">R3-111a-1</strain>
    </source>
</reference>
<protein>
    <submittedName>
        <fullName evidence="2 3">Uncharacterized protein</fullName>
    </submittedName>
</protein>
<feature type="compositionally biased region" description="Low complexity" evidence="1">
    <location>
        <begin position="20"/>
        <end position="32"/>
    </location>
</feature>
<feature type="region of interest" description="Disordered" evidence="1">
    <location>
        <begin position="137"/>
        <end position="267"/>
    </location>
</feature>
<dbReference type="GeneID" id="20350779"/>
<dbReference type="Proteomes" id="UP000006039">
    <property type="component" value="Unassembled WGS sequence"/>
</dbReference>
<evidence type="ECO:0000313" key="4">
    <source>
        <dbReference type="Proteomes" id="UP000006039"/>
    </source>
</evidence>
<dbReference type="RefSeq" id="XP_009226457.1">
    <property type="nucleotide sequence ID" value="XM_009228193.1"/>
</dbReference>
<evidence type="ECO:0000313" key="3">
    <source>
        <dbReference type="EnsemblFungi" id="EJT73483"/>
    </source>
</evidence>
<name>J3P9Z7_GAET3</name>
<dbReference type="AlphaFoldDB" id="J3P9Z7"/>
<sequence>MQFSRRPTDDLSATIRGDIRPAARSRPRSSGSMGQESDAAASQPSIEAARPLVPIAVFHASHFSPLLPRSRQQTRPALFPVCTACCDIKIHSMPSPVSFILALAVPYAVAAPLQSLPSLMLREDLQREGAVVDAADPGWQHGAASEPGGQGARLPPQNPNPNRAPPPQGQRPPPQGQRPPQQGQRPPPQAQRPPQGFQPPPPPQGQRPPPQAPRSPPPPAYQQPPPSHAEQQQQAAVAAAKAAESRERADLASAKQRQAQAAAERGY</sequence>
<evidence type="ECO:0000313" key="2">
    <source>
        <dbReference type="EMBL" id="EJT73483.1"/>
    </source>
</evidence>
<reference evidence="2" key="3">
    <citation type="submission" date="2010-09" db="EMBL/GenBank/DDBJ databases">
        <title>Annotation of Gaeumannomyces graminis var. tritici R3-111a-1.</title>
        <authorList>
            <consortium name="The Broad Institute Genome Sequencing Platform"/>
            <person name="Ma L.-J."/>
            <person name="Dead R."/>
            <person name="Young S.K."/>
            <person name="Zeng Q."/>
            <person name="Gargeya S."/>
            <person name="Fitzgerald M."/>
            <person name="Haas B."/>
            <person name="Abouelleil A."/>
            <person name="Alvarado L."/>
            <person name="Arachchi H.M."/>
            <person name="Berlin A."/>
            <person name="Brown A."/>
            <person name="Chapman S.B."/>
            <person name="Chen Z."/>
            <person name="Dunbar C."/>
            <person name="Freedman E."/>
            <person name="Gearin G."/>
            <person name="Gellesch M."/>
            <person name="Goldberg J."/>
            <person name="Griggs A."/>
            <person name="Gujja S."/>
            <person name="Heiman D."/>
            <person name="Howarth C."/>
            <person name="Larson L."/>
            <person name="Lui A."/>
            <person name="MacDonald P.J.P."/>
            <person name="Mehta T."/>
            <person name="Montmayeur A."/>
            <person name="Murphy C."/>
            <person name="Neiman D."/>
            <person name="Pearson M."/>
            <person name="Priest M."/>
            <person name="Roberts A."/>
            <person name="Saif S."/>
            <person name="Shea T."/>
            <person name="Shenoy N."/>
            <person name="Sisk P."/>
            <person name="Stolte C."/>
            <person name="Sykes S."/>
            <person name="Yandava C."/>
            <person name="Wortman J."/>
            <person name="Nusbaum C."/>
            <person name="Birren B."/>
        </authorList>
    </citation>
    <scope>NUCLEOTIDE SEQUENCE</scope>
    <source>
        <strain evidence="2">R3-111a-1</strain>
    </source>
</reference>
<feature type="region of interest" description="Disordered" evidence="1">
    <location>
        <begin position="1"/>
        <end position="44"/>
    </location>
</feature>